<dbReference type="GeneID" id="27344047"/>
<dbReference type="PANTHER" id="PTHR10039:SF10">
    <property type="entry name" value="NACHT DOMAIN-CONTAINING PROTEIN"/>
    <property type="match status" value="1"/>
</dbReference>
<dbReference type="RefSeq" id="XP_016249222.1">
    <property type="nucleotide sequence ID" value="XM_016391703.1"/>
</dbReference>
<dbReference type="Pfam" id="PF22939">
    <property type="entry name" value="WHD_GPIID"/>
    <property type="match status" value="1"/>
</dbReference>
<dbReference type="InterPro" id="IPR027417">
    <property type="entry name" value="P-loop_NTPase"/>
</dbReference>
<dbReference type="InterPro" id="IPR054471">
    <property type="entry name" value="GPIID_WHD"/>
</dbReference>
<feature type="domain" description="Nephrocystin 3-like N-terminal" evidence="4">
    <location>
        <begin position="280"/>
        <end position="432"/>
    </location>
</feature>
<evidence type="ECO:0000259" key="4">
    <source>
        <dbReference type="Pfam" id="PF24883"/>
    </source>
</evidence>
<feature type="domain" description="DUF7708" evidence="3">
    <location>
        <begin position="74"/>
        <end position="218"/>
    </location>
</feature>
<evidence type="ECO:0008006" key="7">
    <source>
        <dbReference type="Google" id="ProtNLM"/>
    </source>
</evidence>
<dbReference type="HOGENOM" id="CLU_000288_34_3_1"/>
<feature type="domain" description="GPI inositol-deacylase winged helix" evidence="2">
    <location>
        <begin position="550"/>
        <end position="626"/>
    </location>
</feature>
<dbReference type="Pfam" id="PF24883">
    <property type="entry name" value="NPHP3_N"/>
    <property type="match status" value="1"/>
</dbReference>
<dbReference type="EMBL" id="KN847042">
    <property type="protein sequence ID" value="KIW29006.1"/>
    <property type="molecule type" value="Genomic_DNA"/>
</dbReference>
<dbReference type="AlphaFoldDB" id="A0A0D1ZM66"/>
<evidence type="ECO:0000313" key="5">
    <source>
        <dbReference type="EMBL" id="KIW29006.1"/>
    </source>
</evidence>
<keyword evidence="6" id="KW-1185">Reference proteome</keyword>
<dbReference type="OrthoDB" id="7464126at2759"/>
<evidence type="ECO:0000256" key="1">
    <source>
        <dbReference type="ARBA" id="ARBA00022737"/>
    </source>
</evidence>
<accession>A0A0D1ZM66</accession>
<dbReference type="SUPFAM" id="SSF52540">
    <property type="entry name" value="P-loop containing nucleoside triphosphate hydrolases"/>
    <property type="match status" value="1"/>
</dbReference>
<protein>
    <recommendedName>
        <fullName evidence="7">NACHT domain-containing protein</fullName>
    </recommendedName>
</protein>
<dbReference type="Gene3D" id="3.40.50.300">
    <property type="entry name" value="P-loop containing nucleotide triphosphate hydrolases"/>
    <property type="match status" value="1"/>
</dbReference>
<dbReference type="InterPro" id="IPR056884">
    <property type="entry name" value="NPHP3-like_N"/>
</dbReference>
<evidence type="ECO:0000313" key="6">
    <source>
        <dbReference type="Proteomes" id="UP000054466"/>
    </source>
</evidence>
<proteinExistence type="predicted"/>
<name>A0A0D1ZM66_9EURO</name>
<dbReference type="Pfam" id="PF24809">
    <property type="entry name" value="DUF7708"/>
    <property type="match status" value="1"/>
</dbReference>
<dbReference type="PANTHER" id="PTHR10039">
    <property type="entry name" value="AMELOGENIN"/>
    <property type="match status" value="1"/>
</dbReference>
<gene>
    <name evidence="5" type="ORF">PV07_04853</name>
</gene>
<keyword evidence="1" id="KW-0677">Repeat</keyword>
<dbReference type="PROSITE" id="PS00018">
    <property type="entry name" value="EF_HAND_1"/>
    <property type="match status" value="1"/>
</dbReference>
<dbReference type="InterPro" id="IPR018247">
    <property type="entry name" value="EF_Hand_1_Ca_BS"/>
</dbReference>
<dbReference type="STRING" id="569365.A0A0D1ZM66"/>
<dbReference type="Proteomes" id="UP000054466">
    <property type="component" value="Unassembled WGS sequence"/>
</dbReference>
<dbReference type="VEuPathDB" id="FungiDB:PV07_04853"/>
<sequence>MALALRTAAPLRPEIRLAQALSEFEAILSDDDKKSFRTWRAERPPAVSDVMKVTAEIDKNNGRRTSRRCFGPRLTSILGAVQQFSTVVDVIIGGTQSPIATSIWGVLRMTLQITVNFASYFDSLSALFMRIGRSCPRYEQYGVMYPKSPRLQEALCEYFCTVVLVCKKAVLFIMKSPLAQLSATILKPFQSEFGPLELNLSTMAESIREEASVAFKQEVALETREASNFRAWSSSKASTEIHEAKKFKAQKAKFHFLDTCSTYNHQTAWKRARKAGESSRIFDHAAYRQWIQSSASSVLWITGILGSGKTVSTASVLQEISISFPNALVCYFFCSHDDAESLKARTIVGSLARQLLSLLDPAAFGRIDASESGALDNDEIVSCLLNLLPQSEQNFVIIDGLDECIETELDQLFDSLGKLLKSHHRFYIFCSSCPDLHTRYRATLQPQYHLPLPVQNPEIAQYINGALEDRLKTGSLCLGDPTIILTIRQALTEGSHGMFLWVVFQLESICAELTDEGILQALQSLPKDLPETFDRVLRKMAAKRTVNPSTCHKIFAIVAAAQRPLALDELREAMGVVPGETERDSRRLINDIRTAVNGCGSLLLIDEEDSTVRFTHHSVKQYILSSPQDGFTRQFHVKLPEADLSLGEICVTYLNFNVFDTTLTKTSNRAPLQPHDITTSIVERTLPWTVISKIALGLLKREGVGDFDLESRLRAVGIGERRQESYPFLAYAKTFWLFHTRKFERGRQVTYGLWLRLLSNSVKVVMLPWGPKPSDGKEEEEVLKWAVENEHEALVHATISKLGTSNAGFTYEALQSLLGVVEGRASSTAQLVLEFLFEVRVRWEEV</sequence>
<evidence type="ECO:0000259" key="2">
    <source>
        <dbReference type="Pfam" id="PF22939"/>
    </source>
</evidence>
<evidence type="ECO:0000259" key="3">
    <source>
        <dbReference type="Pfam" id="PF24809"/>
    </source>
</evidence>
<organism evidence="5 6">
    <name type="scientific">Cladophialophora immunda</name>
    <dbReference type="NCBI Taxonomy" id="569365"/>
    <lineage>
        <taxon>Eukaryota</taxon>
        <taxon>Fungi</taxon>
        <taxon>Dikarya</taxon>
        <taxon>Ascomycota</taxon>
        <taxon>Pezizomycotina</taxon>
        <taxon>Eurotiomycetes</taxon>
        <taxon>Chaetothyriomycetidae</taxon>
        <taxon>Chaetothyriales</taxon>
        <taxon>Herpotrichiellaceae</taxon>
        <taxon>Cladophialophora</taxon>
    </lineage>
</organism>
<reference evidence="5 6" key="1">
    <citation type="submission" date="2015-01" db="EMBL/GenBank/DDBJ databases">
        <title>The Genome Sequence of Cladophialophora immunda CBS83496.</title>
        <authorList>
            <consortium name="The Broad Institute Genomics Platform"/>
            <person name="Cuomo C."/>
            <person name="de Hoog S."/>
            <person name="Gorbushina A."/>
            <person name="Stielow B."/>
            <person name="Teixiera M."/>
            <person name="Abouelleil A."/>
            <person name="Chapman S.B."/>
            <person name="Priest M."/>
            <person name="Young S.K."/>
            <person name="Wortman J."/>
            <person name="Nusbaum C."/>
            <person name="Birren B."/>
        </authorList>
    </citation>
    <scope>NUCLEOTIDE SEQUENCE [LARGE SCALE GENOMIC DNA]</scope>
    <source>
        <strain evidence="5 6">CBS 83496</strain>
    </source>
</reference>
<dbReference type="InterPro" id="IPR056125">
    <property type="entry name" value="DUF7708"/>
</dbReference>